<keyword evidence="3" id="KW-1185">Reference proteome</keyword>
<dbReference type="Pfam" id="PF06197">
    <property type="entry name" value="DUF998"/>
    <property type="match status" value="1"/>
</dbReference>
<organism evidence="2 3">
    <name type="scientific">Halorubellus litoreus</name>
    <dbReference type="NCBI Taxonomy" id="755308"/>
    <lineage>
        <taxon>Archaea</taxon>
        <taxon>Methanobacteriati</taxon>
        <taxon>Methanobacteriota</taxon>
        <taxon>Stenosarchaea group</taxon>
        <taxon>Halobacteria</taxon>
        <taxon>Halobacteriales</taxon>
        <taxon>Halorubellaceae</taxon>
        <taxon>Halorubellus</taxon>
    </lineage>
</organism>
<keyword evidence="1" id="KW-0472">Membrane</keyword>
<evidence type="ECO:0000313" key="3">
    <source>
        <dbReference type="Proteomes" id="UP001596395"/>
    </source>
</evidence>
<dbReference type="EMBL" id="JBHSXN010000002">
    <property type="protein sequence ID" value="MFC6953859.1"/>
    <property type="molecule type" value="Genomic_DNA"/>
</dbReference>
<sequence>MTRLRRTLAYFGFAAPAASIGLVFLATLVDPKYSWATRSLSSMGESTGLGLLALGSSNQLAWLLFNGGLFAGGILGLPFVALLWMDARNTLERVGAGWFGFALVCMSGVGVAFLESDAAAAPFDQFHFLFAVLLFFSIAIAPWIHGSGMALADDKRAGVLTMWLANLYAVQWVVWIILEAMVFTGDGDTWTYFAVPEFVGALALGGWAIWLATRKLRGF</sequence>
<feature type="transmembrane region" description="Helical" evidence="1">
    <location>
        <begin position="157"/>
        <end position="178"/>
    </location>
</feature>
<comment type="caution">
    <text evidence="2">The sequence shown here is derived from an EMBL/GenBank/DDBJ whole genome shotgun (WGS) entry which is preliminary data.</text>
</comment>
<reference evidence="2 3" key="1">
    <citation type="journal article" date="2019" name="Int. J. Syst. Evol. Microbiol.">
        <title>The Global Catalogue of Microorganisms (GCM) 10K type strain sequencing project: providing services to taxonomists for standard genome sequencing and annotation.</title>
        <authorList>
            <consortium name="The Broad Institute Genomics Platform"/>
            <consortium name="The Broad Institute Genome Sequencing Center for Infectious Disease"/>
            <person name="Wu L."/>
            <person name="Ma J."/>
        </authorList>
    </citation>
    <scope>NUCLEOTIDE SEQUENCE [LARGE SCALE GENOMIC DNA]</scope>
    <source>
        <strain evidence="2 3">GX26</strain>
    </source>
</reference>
<keyword evidence="1" id="KW-1133">Transmembrane helix</keyword>
<feature type="transmembrane region" description="Helical" evidence="1">
    <location>
        <begin position="96"/>
        <end position="114"/>
    </location>
</feature>
<protein>
    <submittedName>
        <fullName evidence="2">DUF998 domain-containing protein</fullName>
    </submittedName>
</protein>
<feature type="transmembrane region" description="Helical" evidence="1">
    <location>
        <begin position="60"/>
        <end position="84"/>
    </location>
</feature>
<keyword evidence="1" id="KW-0812">Transmembrane</keyword>
<dbReference type="RefSeq" id="WP_336350809.1">
    <property type="nucleotide sequence ID" value="NZ_JAZAQL010000002.1"/>
</dbReference>
<feature type="transmembrane region" description="Helical" evidence="1">
    <location>
        <begin position="190"/>
        <end position="212"/>
    </location>
</feature>
<gene>
    <name evidence="2" type="ORF">ACFQGB_13385</name>
</gene>
<dbReference type="AlphaFoldDB" id="A0ABD5VK68"/>
<accession>A0ABD5VK68</accession>
<proteinExistence type="predicted"/>
<feature type="transmembrane region" description="Helical" evidence="1">
    <location>
        <begin position="126"/>
        <end position="145"/>
    </location>
</feature>
<name>A0ABD5VK68_9EURY</name>
<evidence type="ECO:0000313" key="2">
    <source>
        <dbReference type="EMBL" id="MFC6953859.1"/>
    </source>
</evidence>
<dbReference type="Proteomes" id="UP001596395">
    <property type="component" value="Unassembled WGS sequence"/>
</dbReference>
<evidence type="ECO:0000256" key="1">
    <source>
        <dbReference type="SAM" id="Phobius"/>
    </source>
</evidence>
<dbReference type="InterPro" id="IPR009339">
    <property type="entry name" value="DUF998"/>
</dbReference>
<feature type="transmembrane region" description="Helical" evidence="1">
    <location>
        <begin position="7"/>
        <end position="29"/>
    </location>
</feature>